<feature type="region of interest" description="Disordered" evidence="1">
    <location>
        <begin position="100"/>
        <end position="154"/>
    </location>
</feature>
<dbReference type="EMBL" id="JABXXO010000013">
    <property type="protein sequence ID" value="KAF7761356.1"/>
    <property type="molecule type" value="Genomic_DNA"/>
</dbReference>
<feature type="compositionally biased region" description="Polar residues" evidence="1">
    <location>
        <begin position="319"/>
        <end position="333"/>
    </location>
</feature>
<evidence type="ECO:0000313" key="3">
    <source>
        <dbReference type="Proteomes" id="UP000629468"/>
    </source>
</evidence>
<sequence>MERPITNKISSPSGHTHTPSSSITGRISREVTWNVTPHQHQQVPTRSARQTRNPIHRESQHYPMAERCMCSSCHLSAKLFPRTGDGRIVLPIVPVTRTQTAHAHNGSHGAEGGDLTQYMLAPSDTPGGLGRSSSSSTANDVSASAPLYPSEVNPTANLHGRAHMVQSHCSASLYHDYHHHADLTSSTRPPVLDPCERDSERDDRLDNDGDTEMKVPPPTSLTGPGVAGSRNVSRSNPLSSPNHSSHSSEHNSLRQPDHDCEYETAKLSSRPPSGSYTGPLLPPHPPVTLQLSPMVMNPTAKRGRPKGKGKSKTGTSTADNLSDGASSTRNSPNLPLLGPNHSQSLQHPASHPSALLQSANGPPNPAISAVQQDLAPCKPRRGRPPRHEVVPGMGEFTVFL</sequence>
<gene>
    <name evidence="2" type="ORF">Agabi119p4_9348</name>
</gene>
<dbReference type="Proteomes" id="UP000629468">
    <property type="component" value="Unassembled WGS sequence"/>
</dbReference>
<organism evidence="2 3">
    <name type="scientific">Agaricus bisporus var. burnettii</name>
    <dbReference type="NCBI Taxonomy" id="192524"/>
    <lineage>
        <taxon>Eukaryota</taxon>
        <taxon>Fungi</taxon>
        <taxon>Dikarya</taxon>
        <taxon>Basidiomycota</taxon>
        <taxon>Agaricomycotina</taxon>
        <taxon>Agaricomycetes</taxon>
        <taxon>Agaricomycetidae</taxon>
        <taxon>Agaricales</taxon>
        <taxon>Agaricineae</taxon>
        <taxon>Agaricaceae</taxon>
        <taxon>Agaricus</taxon>
    </lineage>
</organism>
<feature type="region of interest" description="Disordered" evidence="1">
    <location>
        <begin position="1"/>
        <end position="25"/>
    </location>
</feature>
<feature type="compositionally biased region" description="Polar residues" evidence="1">
    <location>
        <begin position="36"/>
        <end position="53"/>
    </location>
</feature>
<feature type="region of interest" description="Disordered" evidence="1">
    <location>
        <begin position="36"/>
        <end position="55"/>
    </location>
</feature>
<feature type="compositionally biased region" description="Low complexity" evidence="1">
    <location>
        <begin position="132"/>
        <end position="145"/>
    </location>
</feature>
<feature type="compositionally biased region" description="Basic and acidic residues" evidence="1">
    <location>
        <begin position="246"/>
        <end position="264"/>
    </location>
</feature>
<dbReference type="AlphaFoldDB" id="A0A8H7C2V5"/>
<feature type="region of interest" description="Disordered" evidence="1">
    <location>
        <begin position="182"/>
        <end position="389"/>
    </location>
</feature>
<evidence type="ECO:0000256" key="1">
    <source>
        <dbReference type="SAM" id="MobiDB-lite"/>
    </source>
</evidence>
<feature type="compositionally biased region" description="Low complexity" evidence="1">
    <location>
        <begin position="9"/>
        <end position="25"/>
    </location>
</feature>
<feature type="compositionally biased region" description="Low complexity" evidence="1">
    <location>
        <begin position="233"/>
        <end position="245"/>
    </location>
</feature>
<feature type="compositionally biased region" description="Polar residues" evidence="1">
    <location>
        <begin position="266"/>
        <end position="276"/>
    </location>
</feature>
<feature type="compositionally biased region" description="Basic and acidic residues" evidence="1">
    <location>
        <begin position="194"/>
        <end position="213"/>
    </location>
</feature>
<feature type="compositionally biased region" description="Basic residues" evidence="1">
    <location>
        <begin position="301"/>
        <end position="311"/>
    </location>
</feature>
<reference evidence="2 3" key="1">
    <citation type="journal article" name="Sci. Rep.">
        <title>Telomere-to-telomere assembled and centromere annotated genomes of the two main subspecies of the button mushroom Agaricus bisporus reveal especially polymorphic chromosome ends.</title>
        <authorList>
            <person name="Sonnenberg A.S.M."/>
            <person name="Sedaghat-Telgerd N."/>
            <person name="Lavrijssen B."/>
            <person name="Ohm R.A."/>
            <person name="Hendrickx P.M."/>
            <person name="Scholtmeijer K."/>
            <person name="Baars J.J.P."/>
            <person name="van Peer A."/>
        </authorList>
    </citation>
    <scope>NUCLEOTIDE SEQUENCE [LARGE SCALE GENOMIC DNA]</scope>
    <source>
        <strain evidence="2 3">H119_p4</strain>
    </source>
</reference>
<accession>A0A8H7C2V5</accession>
<proteinExistence type="predicted"/>
<evidence type="ECO:0000313" key="2">
    <source>
        <dbReference type="EMBL" id="KAF7761356.1"/>
    </source>
</evidence>
<name>A0A8H7C2V5_AGABI</name>
<comment type="caution">
    <text evidence="2">The sequence shown here is derived from an EMBL/GenBank/DDBJ whole genome shotgun (WGS) entry which is preliminary data.</text>
</comment>
<protein>
    <submittedName>
        <fullName evidence="2">Uncharacterized protein</fullName>
    </submittedName>
</protein>